<dbReference type="Gene3D" id="3.40.50.300">
    <property type="entry name" value="P-loop containing nucleotide triphosphate hydrolases"/>
    <property type="match status" value="2"/>
</dbReference>
<dbReference type="Pfam" id="PF13476">
    <property type="entry name" value="AAA_23"/>
    <property type="match status" value="1"/>
</dbReference>
<proteinExistence type="predicted"/>
<dbReference type="GO" id="GO:0016887">
    <property type="term" value="F:ATP hydrolysis activity"/>
    <property type="evidence" value="ECO:0007669"/>
    <property type="project" value="InterPro"/>
</dbReference>
<name>A0A6M3JSH2_9ZZZZ</name>
<organism evidence="3">
    <name type="scientific">viral metagenome</name>
    <dbReference type="NCBI Taxonomy" id="1070528"/>
    <lineage>
        <taxon>unclassified sequences</taxon>
        <taxon>metagenomes</taxon>
        <taxon>organismal metagenomes</taxon>
    </lineage>
</organism>
<evidence type="ECO:0000313" key="3">
    <source>
        <dbReference type="EMBL" id="QJA72111.1"/>
    </source>
</evidence>
<reference evidence="3" key="1">
    <citation type="submission" date="2020-03" db="EMBL/GenBank/DDBJ databases">
        <title>The deep terrestrial virosphere.</title>
        <authorList>
            <person name="Holmfeldt K."/>
            <person name="Nilsson E."/>
            <person name="Simone D."/>
            <person name="Lopez-Fernandez M."/>
            <person name="Wu X."/>
            <person name="de Brujin I."/>
            <person name="Lundin D."/>
            <person name="Andersson A."/>
            <person name="Bertilsson S."/>
            <person name="Dopson M."/>
        </authorList>
    </citation>
    <scope>NUCLEOTIDE SEQUENCE</scope>
    <source>
        <strain evidence="3">MM415A02916</strain>
    </source>
</reference>
<dbReference type="GO" id="GO:0006302">
    <property type="term" value="P:double-strand break repair"/>
    <property type="evidence" value="ECO:0007669"/>
    <property type="project" value="InterPro"/>
</dbReference>
<dbReference type="SUPFAM" id="SSF52540">
    <property type="entry name" value="P-loop containing nucleoside triphosphate hydrolases"/>
    <property type="match status" value="1"/>
</dbReference>
<dbReference type="InterPro" id="IPR027417">
    <property type="entry name" value="P-loop_NTPase"/>
</dbReference>
<dbReference type="InterPro" id="IPR038729">
    <property type="entry name" value="Rad50/SbcC_AAA"/>
</dbReference>
<accession>A0A6M3JSH2</accession>
<evidence type="ECO:0000259" key="2">
    <source>
        <dbReference type="Pfam" id="PF13476"/>
    </source>
</evidence>
<keyword evidence="1" id="KW-0175">Coiled coil</keyword>
<gene>
    <name evidence="3" type="ORF">MM415A02916_0007</name>
</gene>
<feature type="domain" description="Rad50/SbcC-type AAA" evidence="2">
    <location>
        <begin position="8"/>
        <end position="196"/>
    </location>
</feature>
<sequence>MFKLKSLLAKNFRSYKELELNNIDKLGLTLIHGVNGSGKSSIRLLLEYILTDATSEKIPLDEIAFNGDKDCEMRGVFEDEVGNDIIITKYRNHRTHKNNSYLTVGKADLSHSDRRESQKVINEVFKLGENTLGTSTIFSQLSESFPQSKDSLRKKILYDALDLHKYTAYSKQASKFIASYRGEIDTLEREILEVSSSISAIVNILDPKILKRVGKVGVYRGIIDKLMLKKGGLEGRLDSDIDFNNEKYQLSINLDKFKNCIFNRDSLYEQIDDIKKKLLDCEWDRKVINEGLAFLKSKIDGHKPTYEKFINNLNSIYRKYNNLKDLIELADKAICPIIKTHCKIIEGESCDDLIEEENKTKKELDEIETIKSNIEGEMGKITGEIKSLEGDILNIDKTYIKGSSNLQFLKAELDKTNIEIGNLVERYGFDVEFILNAKIESIDSTIQDFSSVRNTILKLGLKINQLSFLLDSIEGMKNIQESIDSKKDKLKDLVNRLEGVKSKIEYYRFWEVGFGSNGIPNMKTESLLYNLQNETNKNLNILSNELYVAIDSQLMLKNEEMREKTSYLVKSRDKDISSFFSYSGGQRQRVILADMLAFNSLLGKFNFVILDEVLDLSLDDSGKDAVISLLRQKINEIETILVISNDSQVKNKFDSLIHVEYLDGVSELV</sequence>
<protein>
    <submittedName>
        <fullName evidence="3">Putative RecF/RecN/SMC domain contining protein</fullName>
    </submittedName>
</protein>
<evidence type="ECO:0000256" key="1">
    <source>
        <dbReference type="SAM" id="Coils"/>
    </source>
</evidence>
<dbReference type="PANTHER" id="PTHR32114:SF2">
    <property type="entry name" value="ABC TRANSPORTER ABCH.3"/>
    <property type="match status" value="1"/>
</dbReference>
<dbReference type="CDD" id="cd00267">
    <property type="entry name" value="ABC_ATPase"/>
    <property type="match status" value="1"/>
</dbReference>
<dbReference type="PANTHER" id="PTHR32114">
    <property type="entry name" value="ABC TRANSPORTER ABCH.3"/>
    <property type="match status" value="1"/>
</dbReference>
<dbReference type="EMBL" id="MT141925">
    <property type="protein sequence ID" value="QJA72111.1"/>
    <property type="molecule type" value="Genomic_DNA"/>
</dbReference>
<dbReference type="AlphaFoldDB" id="A0A6M3JSH2"/>
<feature type="coiled-coil region" evidence="1">
    <location>
        <begin position="476"/>
        <end position="503"/>
    </location>
</feature>